<dbReference type="FunFam" id="3.40.50.300:FF:000032">
    <property type="entry name" value="Export ABC transporter ATP-binding protein"/>
    <property type="match status" value="1"/>
</dbReference>
<dbReference type="CDD" id="cd03255">
    <property type="entry name" value="ABC_MJ0796_LolCDE_FtsE"/>
    <property type="match status" value="1"/>
</dbReference>
<protein>
    <submittedName>
        <fullName evidence="5">ABC transporter related protein</fullName>
    </submittedName>
</protein>
<dbReference type="InterPro" id="IPR027417">
    <property type="entry name" value="P-loop_NTPase"/>
</dbReference>
<dbReference type="AlphaFoldDB" id="Q2FRF5"/>
<reference evidence="6" key="1">
    <citation type="journal article" date="2016" name="Stand. Genomic Sci.">
        <title>Complete genome sequence of Methanospirillum hungatei type strain JF1.</title>
        <authorList>
            <person name="Gunsalus R.P."/>
            <person name="Cook L.E."/>
            <person name="Crable B."/>
            <person name="Rohlin L."/>
            <person name="McDonald E."/>
            <person name="Mouttaki H."/>
            <person name="Sieber J.R."/>
            <person name="Poweleit N."/>
            <person name="Zhou H."/>
            <person name="Lapidus A.L."/>
            <person name="Daligault H.E."/>
            <person name="Land M."/>
            <person name="Gilna P."/>
            <person name="Ivanova N."/>
            <person name="Kyrpides N."/>
            <person name="Culley D.E."/>
            <person name="McInerney M.J."/>
        </authorList>
    </citation>
    <scope>NUCLEOTIDE SEQUENCE [LARGE SCALE GENOMIC DNA]</scope>
    <source>
        <strain evidence="6">ATCC 27890 / DSM 864 / NBRC 100397 / JF-1</strain>
    </source>
</reference>
<dbReference type="eggNOG" id="arCOG00922">
    <property type="taxonomic scope" value="Archaea"/>
</dbReference>
<dbReference type="PANTHER" id="PTHR24220">
    <property type="entry name" value="IMPORT ATP-BINDING PROTEIN"/>
    <property type="match status" value="1"/>
</dbReference>
<evidence type="ECO:0000259" key="4">
    <source>
        <dbReference type="PROSITE" id="PS50893"/>
    </source>
</evidence>
<keyword evidence="6" id="KW-1185">Reference proteome</keyword>
<gene>
    <name evidence="5" type="ordered locus">Mhun_1653</name>
</gene>
<dbReference type="GO" id="GO:0098796">
    <property type="term" value="C:membrane protein complex"/>
    <property type="evidence" value="ECO:0007669"/>
    <property type="project" value="UniProtKB-ARBA"/>
</dbReference>
<dbReference type="GO" id="GO:0016887">
    <property type="term" value="F:ATP hydrolysis activity"/>
    <property type="evidence" value="ECO:0007669"/>
    <property type="project" value="InterPro"/>
</dbReference>
<dbReference type="GeneID" id="3924342"/>
<organism evidence="5 6">
    <name type="scientific">Methanospirillum hungatei JF-1 (strain ATCC 27890 / DSM 864 / NBRC 100397 / JF-1)</name>
    <dbReference type="NCBI Taxonomy" id="323259"/>
    <lineage>
        <taxon>Archaea</taxon>
        <taxon>Methanobacteriati</taxon>
        <taxon>Methanobacteriota</taxon>
        <taxon>Stenosarchaea group</taxon>
        <taxon>Methanomicrobia</taxon>
        <taxon>Methanomicrobiales</taxon>
        <taxon>Methanospirillaceae</taxon>
        <taxon>Methanospirillum</taxon>
    </lineage>
</organism>
<dbReference type="HOGENOM" id="CLU_000604_1_22_2"/>
<dbReference type="KEGG" id="mhu:Mhun_1653"/>
<evidence type="ECO:0000256" key="3">
    <source>
        <dbReference type="ARBA" id="ARBA00022840"/>
    </source>
</evidence>
<dbReference type="GO" id="GO:0022857">
    <property type="term" value="F:transmembrane transporter activity"/>
    <property type="evidence" value="ECO:0007669"/>
    <property type="project" value="TreeGrafter"/>
</dbReference>
<dbReference type="InterPro" id="IPR003593">
    <property type="entry name" value="AAA+_ATPase"/>
</dbReference>
<dbReference type="GO" id="GO:0005886">
    <property type="term" value="C:plasma membrane"/>
    <property type="evidence" value="ECO:0007669"/>
    <property type="project" value="TreeGrafter"/>
</dbReference>
<evidence type="ECO:0000313" key="6">
    <source>
        <dbReference type="Proteomes" id="UP000001941"/>
    </source>
</evidence>
<sequence>MIETCDLRKTYAMGDVSVHALRGISVRIEKGEFVGVMGPSGSGKSTFLHLIGLLDSQSSGKVLISGTDVSLLSNEKRSRFRLETMGYVFQDYALIEDLTVVENIAVPGFGLGMDYYQVMDRAMRLTEEVGLSGRAHHLKRELSGGQQQRVAIARALMNEPAIVFADEPCANLDTASSRMVLDLFQRLNREHGQTIVMVSHEPWHEEYFDRVIRFVDGRIDTDVTPDVE</sequence>
<evidence type="ECO:0000256" key="2">
    <source>
        <dbReference type="ARBA" id="ARBA00022741"/>
    </source>
</evidence>
<dbReference type="Proteomes" id="UP000001941">
    <property type="component" value="Chromosome"/>
</dbReference>
<dbReference type="PROSITE" id="PS00211">
    <property type="entry name" value="ABC_TRANSPORTER_1"/>
    <property type="match status" value="1"/>
</dbReference>
<dbReference type="STRING" id="323259.Mhun_1653"/>
<dbReference type="InterPro" id="IPR017871">
    <property type="entry name" value="ABC_transporter-like_CS"/>
</dbReference>
<keyword evidence="3" id="KW-0067">ATP-binding</keyword>
<keyword evidence="1" id="KW-0813">Transport</keyword>
<dbReference type="SMART" id="SM00382">
    <property type="entry name" value="AAA"/>
    <property type="match status" value="1"/>
</dbReference>
<name>Q2FRF5_METHJ</name>
<dbReference type="InParanoid" id="Q2FRF5"/>
<dbReference type="InterPro" id="IPR017911">
    <property type="entry name" value="MacB-like_ATP-bd"/>
</dbReference>
<dbReference type="InterPro" id="IPR015854">
    <property type="entry name" value="ABC_transpr_LolD-like"/>
</dbReference>
<dbReference type="EnsemblBacteria" id="ABD41384">
    <property type="protein sequence ID" value="ABD41384"/>
    <property type="gene ID" value="Mhun_1653"/>
</dbReference>
<keyword evidence="2" id="KW-0547">Nucleotide-binding</keyword>
<dbReference type="Gene3D" id="3.40.50.300">
    <property type="entry name" value="P-loop containing nucleotide triphosphate hydrolases"/>
    <property type="match status" value="1"/>
</dbReference>
<dbReference type="OrthoDB" id="31298at2157"/>
<dbReference type="InterPro" id="IPR003439">
    <property type="entry name" value="ABC_transporter-like_ATP-bd"/>
</dbReference>
<dbReference type="Pfam" id="PF00005">
    <property type="entry name" value="ABC_tran"/>
    <property type="match status" value="1"/>
</dbReference>
<dbReference type="RefSeq" id="WP_011448649.1">
    <property type="nucleotide sequence ID" value="NC_007796.1"/>
</dbReference>
<dbReference type="GO" id="GO:0005524">
    <property type="term" value="F:ATP binding"/>
    <property type="evidence" value="ECO:0007669"/>
    <property type="project" value="UniProtKB-KW"/>
</dbReference>
<dbReference type="EMBL" id="CP000254">
    <property type="protein sequence ID" value="ABD41384.1"/>
    <property type="molecule type" value="Genomic_DNA"/>
</dbReference>
<evidence type="ECO:0000256" key="1">
    <source>
        <dbReference type="ARBA" id="ARBA00022448"/>
    </source>
</evidence>
<proteinExistence type="predicted"/>
<dbReference type="PANTHER" id="PTHR24220:SF86">
    <property type="entry name" value="ABC TRANSPORTER ABCH.1"/>
    <property type="match status" value="1"/>
</dbReference>
<feature type="domain" description="ABC transporter" evidence="4">
    <location>
        <begin position="2"/>
        <end position="227"/>
    </location>
</feature>
<dbReference type="SUPFAM" id="SSF52540">
    <property type="entry name" value="P-loop containing nucleoside triphosphate hydrolases"/>
    <property type="match status" value="1"/>
</dbReference>
<accession>Q2FRF5</accession>
<dbReference type="PROSITE" id="PS50893">
    <property type="entry name" value="ABC_TRANSPORTER_2"/>
    <property type="match status" value="1"/>
</dbReference>
<evidence type="ECO:0000313" key="5">
    <source>
        <dbReference type="EMBL" id="ABD41384.1"/>
    </source>
</evidence>